<dbReference type="Proteomes" id="UP001150538">
    <property type="component" value="Unassembled WGS sequence"/>
</dbReference>
<protein>
    <submittedName>
        <fullName evidence="2">Uncharacterized protein</fullName>
    </submittedName>
</protein>
<dbReference type="AlphaFoldDB" id="A0A9W7ZKY7"/>
<evidence type="ECO:0000313" key="2">
    <source>
        <dbReference type="EMBL" id="KAJ1910720.1"/>
    </source>
</evidence>
<keyword evidence="3" id="KW-1185">Reference proteome</keyword>
<name>A0A9W7ZKY7_9FUNG</name>
<evidence type="ECO:0000256" key="1">
    <source>
        <dbReference type="SAM" id="MobiDB-lite"/>
    </source>
</evidence>
<evidence type="ECO:0000313" key="3">
    <source>
        <dbReference type="Proteomes" id="UP001150538"/>
    </source>
</evidence>
<accession>A0A9W7ZKY7</accession>
<organism evidence="2 3">
    <name type="scientific">Mycoemilia scoparia</name>
    <dbReference type="NCBI Taxonomy" id="417184"/>
    <lineage>
        <taxon>Eukaryota</taxon>
        <taxon>Fungi</taxon>
        <taxon>Fungi incertae sedis</taxon>
        <taxon>Zoopagomycota</taxon>
        <taxon>Kickxellomycotina</taxon>
        <taxon>Kickxellomycetes</taxon>
        <taxon>Kickxellales</taxon>
        <taxon>Kickxellaceae</taxon>
        <taxon>Mycoemilia</taxon>
    </lineage>
</organism>
<reference evidence="2" key="1">
    <citation type="submission" date="2022-07" db="EMBL/GenBank/DDBJ databases">
        <title>Phylogenomic reconstructions and comparative analyses of Kickxellomycotina fungi.</title>
        <authorList>
            <person name="Reynolds N.K."/>
            <person name="Stajich J.E."/>
            <person name="Barry K."/>
            <person name="Grigoriev I.V."/>
            <person name="Crous P."/>
            <person name="Smith M.E."/>
        </authorList>
    </citation>
    <scope>NUCLEOTIDE SEQUENCE</scope>
    <source>
        <strain evidence="2">NBRC 100468</strain>
    </source>
</reference>
<feature type="region of interest" description="Disordered" evidence="1">
    <location>
        <begin position="475"/>
        <end position="495"/>
    </location>
</feature>
<feature type="compositionally biased region" description="Polar residues" evidence="1">
    <location>
        <begin position="1"/>
        <end position="22"/>
    </location>
</feature>
<dbReference type="EMBL" id="JANBPU010000538">
    <property type="protein sequence ID" value="KAJ1910720.1"/>
    <property type="molecule type" value="Genomic_DNA"/>
</dbReference>
<feature type="compositionally biased region" description="Basic and acidic residues" evidence="1">
    <location>
        <begin position="35"/>
        <end position="52"/>
    </location>
</feature>
<comment type="caution">
    <text evidence="2">The sequence shown here is derived from an EMBL/GenBank/DDBJ whole genome shotgun (WGS) entry which is preliminary data.</text>
</comment>
<feature type="region of interest" description="Disordered" evidence="1">
    <location>
        <begin position="355"/>
        <end position="388"/>
    </location>
</feature>
<gene>
    <name evidence="2" type="ORF">H4219_006143</name>
</gene>
<sequence>MSEQQPRQDSPLSIQSTMSSPLSIEEFGNHLNKAFRLEEEDKERAESGHPGDDDSNGDVQDDSHDAEPSLQQFIANSKRILGTSEYYSNSDPKKVVRFRVENVVRDDDVRVQSRVIHLGHPVDQNSDSFVYNGFYGFIIRQPERYNVPCGLFVDIEKAITKSQVDLAKLLGKLLKNVRHIATEPQILKFLDEFTEDLAQFSAELQNRLESCLKIGTLDCLDNQQFKAKKTTFGHYFIIPALINYLMKYIMLHFKKIGSKQDGADAGSVSKPNDTKGKKPNTLKRLLSKMSLDMSPINATSKAVTTPKVFDNIDSHPSLPQNVKERFKKITSSMRVCYTIMIVLFFNKQMVFKYPNGSSQQPTAGPKAPTSKPADINNAGHEGTKASKDVVPEPTHLIVPVVSYLKTYQNNMYFIDDISKYDTTTQYEELFKHIVLKIINSQLLHVKLCGFYREDCKNNSGWKKDMGKIMAIIKSSTSNGSKQTNDSRQQSDANANSDVETGQKLELLKPFASNDSLFYPLICGNFSNSNNNGAPYKNSKERRLGQDFYSIVKEVFVEIGSKESFNMDTLNQVVDNSNLSKTSRFFDAFI</sequence>
<feature type="region of interest" description="Disordered" evidence="1">
    <location>
        <begin position="1"/>
        <end position="65"/>
    </location>
</feature>
<proteinExistence type="predicted"/>